<dbReference type="Gramene" id="Jr08_08230_p1">
    <property type="protein sequence ID" value="cds.Jr08_08230_p1"/>
    <property type="gene ID" value="Jr08_08230"/>
</dbReference>
<evidence type="ECO:0000256" key="3">
    <source>
        <dbReference type="ARBA" id="ARBA00022741"/>
    </source>
</evidence>
<dbReference type="InterPro" id="IPR001752">
    <property type="entry name" value="Kinesin_motor_dom"/>
</dbReference>
<keyword evidence="3 7" id="KW-0547">Nucleotide-binding</keyword>
<name>A0A833V0V6_JUGRE</name>
<dbReference type="InterPro" id="IPR021881">
    <property type="entry name" value="NACK_C"/>
</dbReference>
<feature type="binding site" evidence="7">
    <location>
        <begin position="100"/>
        <end position="107"/>
    </location>
    <ligand>
        <name>ATP</name>
        <dbReference type="ChEBI" id="CHEBI:30616"/>
    </ligand>
</feature>
<dbReference type="InterPro" id="IPR019821">
    <property type="entry name" value="Kinesin_motor_CS"/>
</dbReference>
<evidence type="ECO:0000259" key="10">
    <source>
        <dbReference type="PROSITE" id="PS50067"/>
    </source>
</evidence>
<dbReference type="GO" id="GO:0005524">
    <property type="term" value="F:ATP binding"/>
    <property type="evidence" value="ECO:0007669"/>
    <property type="project" value="UniProtKB-UniRule"/>
</dbReference>
<evidence type="ECO:0000256" key="9">
    <source>
        <dbReference type="SAM" id="Coils"/>
    </source>
</evidence>
<evidence type="ECO:0000313" key="12">
    <source>
        <dbReference type="Proteomes" id="UP000619265"/>
    </source>
</evidence>
<dbReference type="PROSITE" id="PS00411">
    <property type="entry name" value="KINESIN_MOTOR_1"/>
    <property type="match status" value="1"/>
</dbReference>
<dbReference type="Proteomes" id="UP000619265">
    <property type="component" value="Unassembled WGS sequence"/>
</dbReference>
<dbReference type="PROSITE" id="PS50067">
    <property type="entry name" value="KINESIN_MOTOR_2"/>
    <property type="match status" value="1"/>
</dbReference>
<dbReference type="PANTHER" id="PTHR47968">
    <property type="entry name" value="CENTROMERE PROTEIN E"/>
    <property type="match status" value="1"/>
</dbReference>
<dbReference type="Pfam" id="PF11995">
    <property type="entry name" value="DUF3490"/>
    <property type="match status" value="1"/>
</dbReference>
<organism evidence="11 12">
    <name type="scientific">Juglans regia</name>
    <name type="common">English walnut</name>
    <dbReference type="NCBI Taxonomy" id="51240"/>
    <lineage>
        <taxon>Eukaryota</taxon>
        <taxon>Viridiplantae</taxon>
        <taxon>Streptophyta</taxon>
        <taxon>Embryophyta</taxon>
        <taxon>Tracheophyta</taxon>
        <taxon>Spermatophyta</taxon>
        <taxon>Magnoliopsida</taxon>
        <taxon>eudicotyledons</taxon>
        <taxon>Gunneridae</taxon>
        <taxon>Pentapetalae</taxon>
        <taxon>rosids</taxon>
        <taxon>fabids</taxon>
        <taxon>Fagales</taxon>
        <taxon>Juglandaceae</taxon>
        <taxon>Juglans</taxon>
    </lineage>
</organism>
<dbReference type="InterPro" id="IPR036961">
    <property type="entry name" value="Kinesin_motor_dom_sf"/>
</dbReference>
<dbReference type="AlphaFoldDB" id="A0A833V0V6"/>
<evidence type="ECO:0000256" key="4">
    <source>
        <dbReference type="ARBA" id="ARBA00022840"/>
    </source>
</evidence>
<sequence length="987" mass="111915">MQGDFSSWSGQEERIFVSVRLRPLNEKEIATNNVSDWECVDGNTIRFKQALPDRAMGPTTHTFDRVFGSDSLTKQVYEEGAKEIALSALGGINSSIFAYGQTGSGKTYTMTGITEYAIADVYNYMDMHKEREFVLKFSGMEIYNEAVRDLLRSDSAPLRLLDDPEKGTVVERLAEITLKDRNHLHALLSICEAERKVGETFLNETSSRSHQILRLTIESSAREYERSENASILVSQMHFVDLAGSERVSQTLSAGARLKEGCHISLLTLGTVIRKLSKGRHGHIPFRDSKLTRILQNSLGGNARTAMICTMSPARSHVDQSRNTLLFGSCAQEVTTNPKVNVWMSNKALVKQPQREMVGRMESEFNKSLAPNFITYDVVSIMKEKDLRIAKMNQEIKELTRQYELAQHNWVESIQQSTGDEQVLRMDECPIFHSSQLANPCFLDLVPRTHSFSKDFGRPSARSFNKQYPQQFAENPEDNFLLDENLDQDNFLLDENPEDNFLLDVGTVGPDPYECLDWNAQMADSKSEDDCKEVRCIEVEELRMDRKVEAPLSLPGPEKKIGHLPLREVMNEDAVTSPTKGPTEATNGDVATSLMKVSKEAMNEDAVSSPQKRSKKVMHEEAVSFPENRAQDLSDVNAEYVYDDLKQRIQSMQNAISCLISFSPSEEAPRYSDAYMFRSRRPTLVRSRSCGAVLVTIPPTGFEDFPRSPERPQKINSAPRFSVNDEYFSRKDSQKSLKSFYTEAQNSNKSDSELDAFAGLNEAKNSSNKRSDDMVQRAVHNMNDARDNNVNEIGLDEQEGSLQPASNRLSKFEKQRGEIIELWDACNVPLVHRTYFFLLFKGDPSDSVYMEVEFRRLSLLKDTFSHGASMVDKSGTLTKASSTKALDQERKMLCRKMHKFTKIQRKRLYQKWGIKLNSKQRSLQLAYRLWKDTKDMDHIWNSAALVASLVGFENPSQVCRSIFGVGFLSLKESHKSSIWKHSFPSLS</sequence>
<reference evidence="11" key="1">
    <citation type="submission" date="2015-10" db="EMBL/GenBank/DDBJ databases">
        <authorList>
            <person name="Martinez-Garcia P.J."/>
            <person name="Crepeau M.W."/>
            <person name="Puiu D."/>
            <person name="Gonzalez-Ibeas D."/>
            <person name="Whalen J."/>
            <person name="Stevens K."/>
            <person name="Paul R."/>
            <person name="Butterfield T."/>
            <person name="Britton M."/>
            <person name="Reagan R."/>
            <person name="Chakraborty S."/>
            <person name="Walawage S.L."/>
            <person name="Vasquez-Gross H.A."/>
            <person name="Cardeno C."/>
            <person name="Famula R."/>
            <person name="Pratt K."/>
            <person name="Kuruganti S."/>
            <person name="Aradhya M.K."/>
            <person name="Leslie C.A."/>
            <person name="Dandekar A.M."/>
            <person name="Salzberg S.L."/>
            <person name="Wegrzyn J.L."/>
            <person name="Langley C.H."/>
            <person name="Neale D.B."/>
        </authorList>
    </citation>
    <scope>NUCLEOTIDE SEQUENCE</scope>
    <source>
        <tissue evidence="11">Leaves</tissue>
    </source>
</reference>
<protein>
    <recommendedName>
        <fullName evidence="8">Kinesin-like protein</fullName>
    </recommendedName>
</protein>
<evidence type="ECO:0000256" key="7">
    <source>
        <dbReference type="PROSITE-ProRule" id="PRU00283"/>
    </source>
</evidence>
<dbReference type="Pfam" id="PF00225">
    <property type="entry name" value="Kinesin"/>
    <property type="match status" value="1"/>
</dbReference>
<evidence type="ECO:0000256" key="1">
    <source>
        <dbReference type="ARBA" id="ARBA00007310"/>
    </source>
</evidence>
<feature type="domain" description="Kinesin motor" evidence="10">
    <location>
        <begin position="14"/>
        <end position="334"/>
    </location>
</feature>
<comment type="similarity">
    <text evidence="1">Belongs to the TRAFAC class myosin-kinesin ATPase superfamily. Kinesin family. KIN-7 subfamily.</text>
</comment>
<evidence type="ECO:0000256" key="2">
    <source>
        <dbReference type="ARBA" id="ARBA00022701"/>
    </source>
</evidence>
<dbReference type="GO" id="GO:0005874">
    <property type="term" value="C:microtubule"/>
    <property type="evidence" value="ECO:0007669"/>
    <property type="project" value="UniProtKB-KW"/>
</dbReference>
<dbReference type="InterPro" id="IPR027640">
    <property type="entry name" value="Kinesin-like_fam"/>
</dbReference>
<dbReference type="GO" id="GO:0003777">
    <property type="term" value="F:microtubule motor activity"/>
    <property type="evidence" value="ECO:0007669"/>
    <property type="project" value="InterPro"/>
</dbReference>
<dbReference type="GO" id="GO:0007018">
    <property type="term" value="P:microtubule-based movement"/>
    <property type="evidence" value="ECO:0007669"/>
    <property type="project" value="InterPro"/>
</dbReference>
<dbReference type="PANTHER" id="PTHR47968:SF18">
    <property type="entry name" value="KINESIN-LIKE PROTEIN KIN-7F"/>
    <property type="match status" value="1"/>
</dbReference>
<evidence type="ECO:0000256" key="6">
    <source>
        <dbReference type="ARBA" id="ARBA00023175"/>
    </source>
</evidence>
<dbReference type="SUPFAM" id="SSF52540">
    <property type="entry name" value="P-loop containing nucleoside triphosphate hydrolases"/>
    <property type="match status" value="1"/>
</dbReference>
<dbReference type="CDD" id="cd01374">
    <property type="entry name" value="KISc_CENP_E"/>
    <property type="match status" value="1"/>
</dbReference>
<proteinExistence type="inferred from homology"/>
<dbReference type="GO" id="GO:0008017">
    <property type="term" value="F:microtubule binding"/>
    <property type="evidence" value="ECO:0007669"/>
    <property type="project" value="InterPro"/>
</dbReference>
<evidence type="ECO:0000256" key="5">
    <source>
        <dbReference type="ARBA" id="ARBA00023054"/>
    </source>
</evidence>
<dbReference type="FunFam" id="3.40.850.10:FF:000016">
    <property type="entry name" value="Kinesin-like protein"/>
    <property type="match status" value="1"/>
</dbReference>
<keyword evidence="5 9" id="KW-0175">Coiled coil</keyword>
<dbReference type="PRINTS" id="PR00380">
    <property type="entry name" value="KINESINHEAVY"/>
</dbReference>
<dbReference type="EMBL" id="LIHL02000008">
    <property type="protein sequence ID" value="KAF5462089.1"/>
    <property type="molecule type" value="Genomic_DNA"/>
</dbReference>
<dbReference type="SMART" id="SM00129">
    <property type="entry name" value="KISc"/>
    <property type="match status" value="1"/>
</dbReference>
<keyword evidence="4 7" id="KW-0067">ATP-binding</keyword>
<evidence type="ECO:0000313" key="11">
    <source>
        <dbReference type="EMBL" id="KAF5462089.1"/>
    </source>
</evidence>
<reference evidence="11" key="2">
    <citation type="submission" date="2020-03" db="EMBL/GenBank/DDBJ databases">
        <title>Walnut 2.0.</title>
        <authorList>
            <person name="Marrano A."/>
            <person name="Britton M."/>
            <person name="Zimin A.V."/>
            <person name="Zaini P.A."/>
            <person name="Workman R."/>
            <person name="Puiu D."/>
            <person name="Bianco L."/>
            <person name="Allen B.J."/>
            <person name="Troggio M."/>
            <person name="Leslie C.A."/>
            <person name="Timp W."/>
            <person name="Dendekar A."/>
            <person name="Salzberg S.L."/>
            <person name="Neale D.B."/>
        </authorList>
    </citation>
    <scope>NUCLEOTIDE SEQUENCE</scope>
    <source>
        <tissue evidence="11">Leaves</tissue>
    </source>
</reference>
<dbReference type="InterPro" id="IPR027417">
    <property type="entry name" value="P-loop_NTPase"/>
</dbReference>
<gene>
    <name evidence="11" type="ORF">F2P56_018128</name>
</gene>
<comment type="caution">
    <text evidence="11">The sequence shown here is derived from an EMBL/GenBank/DDBJ whole genome shotgun (WGS) entry which is preliminary data.</text>
</comment>
<evidence type="ECO:0000256" key="8">
    <source>
        <dbReference type="RuleBase" id="RU000394"/>
    </source>
</evidence>
<keyword evidence="6 7" id="KW-0505">Motor protein</keyword>
<dbReference type="Gene3D" id="3.40.850.10">
    <property type="entry name" value="Kinesin motor domain"/>
    <property type="match status" value="1"/>
</dbReference>
<accession>A0A833V0V6</accession>
<feature type="coiled-coil region" evidence="9">
    <location>
        <begin position="382"/>
        <end position="409"/>
    </location>
</feature>
<keyword evidence="2 8" id="KW-0493">Microtubule</keyword>